<evidence type="ECO:0000256" key="1">
    <source>
        <dbReference type="ARBA" id="ARBA00023172"/>
    </source>
</evidence>
<dbReference type="PROSITE" id="PS51898">
    <property type="entry name" value="TYR_RECOMBINASE"/>
    <property type="match status" value="1"/>
</dbReference>
<dbReference type="AlphaFoldDB" id="A0A5C5VFQ4"/>
<dbReference type="PANTHER" id="PTHR30349">
    <property type="entry name" value="PHAGE INTEGRASE-RELATED"/>
    <property type="match status" value="1"/>
</dbReference>
<feature type="domain" description="Tyr recombinase" evidence="2">
    <location>
        <begin position="189"/>
        <end position="385"/>
    </location>
</feature>
<comment type="caution">
    <text evidence="3">The sequence shown here is derived from an EMBL/GenBank/DDBJ whole genome shotgun (WGS) entry which is preliminary data.</text>
</comment>
<dbReference type="GO" id="GO:0006310">
    <property type="term" value="P:DNA recombination"/>
    <property type="evidence" value="ECO:0007669"/>
    <property type="project" value="UniProtKB-KW"/>
</dbReference>
<protein>
    <submittedName>
        <fullName evidence="3">Site-specific tyrosine recombinase XerC</fullName>
    </submittedName>
</protein>
<dbReference type="EMBL" id="SIHJ01000001">
    <property type="protein sequence ID" value="TWT37474.1"/>
    <property type="molecule type" value="Genomic_DNA"/>
</dbReference>
<keyword evidence="4" id="KW-1185">Reference proteome</keyword>
<dbReference type="InterPro" id="IPR011010">
    <property type="entry name" value="DNA_brk_join_enz"/>
</dbReference>
<dbReference type="PANTHER" id="PTHR30349:SF64">
    <property type="entry name" value="PROPHAGE INTEGRASE INTD-RELATED"/>
    <property type="match status" value="1"/>
</dbReference>
<evidence type="ECO:0000313" key="4">
    <source>
        <dbReference type="Proteomes" id="UP000316714"/>
    </source>
</evidence>
<organism evidence="3 4">
    <name type="scientific">Posidoniimonas corsicana</name>
    <dbReference type="NCBI Taxonomy" id="1938618"/>
    <lineage>
        <taxon>Bacteria</taxon>
        <taxon>Pseudomonadati</taxon>
        <taxon>Planctomycetota</taxon>
        <taxon>Planctomycetia</taxon>
        <taxon>Pirellulales</taxon>
        <taxon>Lacipirellulaceae</taxon>
        <taxon>Posidoniimonas</taxon>
    </lineage>
</organism>
<sequence length="388" mass="42863">MARPTRVPAYCLHKPSGRAVVKVKGRSFYLGPHGSPESREAYARVIADIVSGRPVQAPQPANPGAKTGVEITPTVGEVATKFQAHANRYYVKNGKPTSEPAAVRCALRFLVANHGGLPAPEFGIGDLKVVREAMVAAGHCRSSVNKNIRRIRLAFTWAATEELIPATVPQALSLLPGLKVGRTEARESDPVLPVDPEVVEKTIQHTNPVVADMVRLQLLTGMRPDEVCSMRPGDIDRGGEVWEYRPASHKTQHHGRRRVVYIGPAGQRILSAYLLRPADEFCFRPKRHVAVPKAKKRYRIDSYRQAVERACDRAFPAPDDLSDDELKAHRKQHRWTPNRLRHTAATLVRKQFGLEASQVILGHSKADVTQVYAERDASKGIEVARAIG</sequence>
<evidence type="ECO:0000313" key="3">
    <source>
        <dbReference type="EMBL" id="TWT37474.1"/>
    </source>
</evidence>
<dbReference type="InterPro" id="IPR002104">
    <property type="entry name" value="Integrase_catalytic"/>
</dbReference>
<dbReference type="CDD" id="cd00397">
    <property type="entry name" value="DNA_BRE_C"/>
    <property type="match status" value="1"/>
</dbReference>
<accession>A0A5C5VFQ4</accession>
<dbReference type="Gene3D" id="1.10.443.10">
    <property type="entry name" value="Intergrase catalytic core"/>
    <property type="match status" value="1"/>
</dbReference>
<dbReference type="OrthoDB" id="254233at2"/>
<evidence type="ECO:0000259" key="2">
    <source>
        <dbReference type="PROSITE" id="PS51898"/>
    </source>
</evidence>
<dbReference type="GO" id="GO:0003677">
    <property type="term" value="F:DNA binding"/>
    <property type="evidence" value="ECO:0007669"/>
    <property type="project" value="InterPro"/>
</dbReference>
<dbReference type="GO" id="GO:0015074">
    <property type="term" value="P:DNA integration"/>
    <property type="evidence" value="ECO:0007669"/>
    <property type="project" value="InterPro"/>
</dbReference>
<dbReference type="Proteomes" id="UP000316714">
    <property type="component" value="Unassembled WGS sequence"/>
</dbReference>
<dbReference type="InterPro" id="IPR013762">
    <property type="entry name" value="Integrase-like_cat_sf"/>
</dbReference>
<dbReference type="Pfam" id="PF00589">
    <property type="entry name" value="Phage_integrase"/>
    <property type="match status" value="1"/>
</dbReference>
<reference evidence="3 4" key="1">
    <citation type="submission" date="2019-02" db="EMBL/GenBank/DDBJ databases">
        <title>Deep-cultivation of Planctomycetes and their phenomic and genomic characterization uncovers novel biology.</title>
        <authorList>
            <person name="Wiegand S."/>
            <person name="Jogler M."/>
            <person name="Boedeker C."/>
            <person name="Pinto D."/>
            <person name="Vollmers J."/>
            <person name="Rivas-Marin E."/>
            <person name="Kohn T."/>
            <person name="Peeters S.H."/>
            <person name="Heuer A."/>
            <person name="Rast P."/>
            <person name="Oberbeckmann S."/>
            <person name="Bunk B."/>
            <person name="Jeske O."/>
            <person name="Meyerdierks A."/>
            <person name="Storesund J.E."/>
            <person name="Kallscheuer N."/>
            <person name="Luecker S."/>
            <person name="Lage O.M."/>
            <person name="Pohl T."/>
            <person name="Merkel B.J."/>
            <person name="Hornburger P."/>
            <person name="Mueller R.-W."/>
            <person name="Bruemmer F."/>
            <person name="Labrenz M."/>
            <person name="Spormann A.M."/>
            <person name="Op Den Camp H."/>
            <person name="Overmann J."/>
            <person name="Amann R."/>
            <person name="Jetten M.S.M."/>
            <person name="Mascher T."/>
            <person name="Medema M.H."/>
            <person name="Devos D.P."/>
            <person name="Kaster A.-K."/>
            <person name="Ovreas L."/>
            <person name="Rohde M."/>
            <person name="Galperin M.Y."/>
            <person name="Jogler C."/>
        </authorList>
    </citation>
    <scope>NUCLEOTIDE SEQUENCE [LARGE SCALE GENOMIC DNA]</scope>
    <source>
        <strain evidence="3 4">KOR34</strain>
    </source>
</reference>
<dbReference type="InterPro" id="IPR050090">
    <property type="entry name" value="Tyrosine_recombinase_XerCD"/>
</dbReference>
<dbReference type="SUPFAM" id="SSF56349">
    <property type="entry name" value="DNA breaking-rejoining enzymes"/>
    <property type="match status" value="1"/>
</dbReference>
<keyword evidence="1" id="KW-0233">DNA recombination</keyword>
<name>A0A5C5VFQ4_9BACT</name>
<gene>
    <name evidence="3" type="ORF">KOR34_24260</name>
</gene>
<proteinExistence type="predicted"/>